<dbReference type="Proteomes" id="UP000193355">
    <property type="component" value="Unassembled WGS sequence"/>
</dbReference>
<evidence type="ECO:0000313" key="1">
    <source>
        <dbReference type="EMBL" id="SMG26976.1"/>
    </source>
</evidence>
<dbReference type="GO" id="GO:0050485">
    <property type="term" value="F:oxidoreductase activity, acting on X-H and Y-H to form an X-Y bond, with a disulfide as acceptor"/>
    <property type="evidence" value="ECO:0007669"/>
    <property type="project" value="InterPro"/>
</dbReference>
<dbReference type="Pfam" id="PF09338">
    <property type="entry name" value="Gly_reductase"/>
    <property type="match status" value="1"/>
</dbReference>
<dbReference type="STRING" id="561720.SAMN06275492_1128"/>
<proteinExistence type="predicted"/>
<accession>A0A1X7JH07</accession>
<evidence type="ECO:0000313" key="2">
    <source>
        <dbReference type="Proteomes" id="UP000193355"/>
    </source>
</evidence>
<dbReference type="InterPro" id="IPR015417">
    <property type="entry name" value="Gly_reductase_pB_sua/b"/>
</dbReference>
<dbReference type="OrthoDB" id="583at2"/>
<keyword evidence="2" id="KW-1185">Reference proteome</keyword>
<protein>
    <submittedName>
        <fullName evidence="1">Glycine reductase</fullName>
    </submittedName>
</protein>
<dbReference type="AlphaFoldDB" id="A0A1X7JH07"/>
<dbReference type="EMBL" id="FXBB01000012">
    <property type="protein sequence ID" value="SMG26976.1"/>
    <property type="molecule type" value="Genomic_DNA"/>
</dbReference>
<sequence>MRLEMGNFHVKDIVFGDTLSYSNGVLTVNKEELLNFVKEEEPGITTADLRIVRPGDKVRLCPVKEAIEMRCKVSGKSTGIFPGVTSPMAQAGNGRTHALKGCSLIVVGEHMGGFQDGVIDMAGKYQDNTIFGNMVNLVFVADTNEDFERFEQQKKNKSLRWGGMKLAEYIGQCVKDLEPEDMEVFDLPPVTERSAEVNGLPGVVYVLQPQTQMETMGYNTLIYGWDGNHMLPTFMHPNELLDGCMVSGSFMPTSSKISTYEFSVNPMVKKLMEQHGKTINFLGVIMSNLNVKMNEKDRCAKMLAQMASNLGAVGAVVAEEGYGNPDVDYTAALVELEKIGIKTVGISDEATGRDGGSQPLVSMNPMTDALVSTGNVSQLYELEAMEVIGELEALARDGNSGGWEGSIHEDGTVSMENNGVFCCNHISGFSKKTCADF</sequence>
<organism evidence="1 2">
    <name type="scientific">Dethiosulfovibrio salsuginis</name>
    <dbReference type="NCBI Taxonomy" id="561720"/>
    <lineage>
        <taxon>Bacteria</taxon>
        <taxon>Thermotogati</taxon>
        <taxon>Synergistota</taxon>
        <taxon>Synergistia</taxon>
        <taxon>Synergistales</taxon>
        <taxon>Dethiosulfovibrionaceae</taxon>
        <taxon>Dethiosulfovibrio</taxon>
    </lineage>
</organism>
<gene>
    <name evidence="1" type="ORF">SAMN06275492_1128</name>
</gene>
<reference evidence="2" key="1">
    <citation type="submission" date="2017-04" db="EMBL/GenBank/DDBJ databases">
        <authorList>
            <person name="Varghese N."/>
            <person name="Submissions S."/>
        </authorList>
    </citation>
    <scope>NUCLEOTIDE SEQUENCE [LARGE SCALE GENOMIC DNA]</scope>
    <source>
        <strain evidence="2">USBA 82</strain>
    </source>
</reference>
<name>A0A1X7JH07_9BACT</name>
<dbReference type="RefSeq" id="WP_085544414.1">
    <property type="nucleotide sequence ID" value="NZ_FXBB01000012.1"/>
</dbReference>